<keyword evidence="4" id="KW-0297">G-protein coupled receptor</keyword>
<evidence type="ECO:0000256" key="5">
    <source>
        <dbReference type="ARBA" id="ARBA00023136"/>
    </source>
</evidence>
<feature type="transmembrane region" description="Helical" evidence="9">
    <location>
        <begin position="233"/>
        <end position="259"/>
    </location>
</feature>
<evidence type="ECO:0000256" key="9">
    <source>
        <dbReference type="SAM" id="Phobius"/>
    </source>
</evidence>
<protein>
    <recommendedName>
        <fullName evidence="10">G-protein coupled receptors family 1 profile domain-containing protein</fullName>
    </recommendedName>
</protein>
<reference evidence="12" key="1">
    <citation type="submission" date="2024-04" db="EMBL/GenBank/DDBJ databases">
        <title>Salinicola lusitanus LLJ914,a marine bacterium isolated from the Okinawa Trough.</title>
        <authorList>
            <person name="Li J."/>
        </authorList>
    </citation>
    <scope>NUCLEOTIDE SEQUENCE [LARGE SCALE GENOMIC DNA]</scope>
</reference>
<dbReference type="InterPro" id="IPR017452">
    <property type="entry name" value="GPCR_Rhodpsn_7TM"/>
</dbReference>
<dbReference type="PRINTS" id="PR00237">
    <property type="entry name" value="GPCRRHODOPSN"/>
</dbReference>
<organism evidence="11 12">
    <name type="scientific">Mugilogobius chulae</name>
    <name type="common">yellowstripe goby</name>
    <dbReference type="NCBI Taxonomy" id="88201"/>
    <lineage>
        <taxon>Eukaryota</taxon>
        <taxon>Metazoa</taxon>
        <taxon>Chordata</taxon>
        <taxon>Craniata</taxon>
        <taxon>Vertebrata</taxon>
        <taxon>Euteleostomi</taxon>
        <taxon>Actinopterygii</taxon>
        <taxon>Neopterygii</taxon>
        <taxon>Teleostei</taxon>
        <taxon>Neoteleostei</taxon>
        <taxon>Acanthomorphata</taxon>
        <taxon>Gobiaria</taxon>
        <taxon>Gobiiformes</taxon>
        <taxon>Gobioidei</taxon>
        <taxon>Gobiidae</taxon>
        <taxon>Gobionellinae</taxon>
        <taxon>Mugilogobius</taxon>
    </lineage>
</organism>
<dbReference type="GO" id="GO:0005886">
    <property type="term" value="C:plasma membrane"/>
    <property type="evidence" value="ECO:0007669"/>
    <property type="project" value="TreeGrafter"/>
</dbReference>
<proteinExistence type="predicted"/>
<comment type="subcellular location">
    <subcellularLocation>
        <location evidence="1">Membrane</location>
        <topology evidence="1">Multi-pass membrane protein</topology>
    </subcellularLocation>
</comment>
<dbReference type="PROSITE" id="PS50262">
    <property type="entry name" value="G_PROTEIN_RECEP_F1_2"/>
    <property type="match status" value="1"/>
</dbReference>
<dbReference type="GO" id="GO:0004930">
    <property type="term" value="F:G protein-coupled receptor activity"/>
    <property type="evidence" value="ECO:0007669"/>
    <property type="project" value="UniProtKB-KW"/>
</dbReference>
<dbReference type="PANTHER" id="PTHR24243:SF224">
    <property type="entry name" value="G-PROTEIN COUPLED RECEPTOR 19-RELATED"/>
    <property type="match status" value="1"/>
</dbReference>
<dbReference type="EMBL" id="JBBPFD010000015">
    <property type="protein sequence ID" value="KAK7896747.1"/>
    <property type="molecule type" value="Genomic_DNA"/>
</dbReference>
<evidence type="ECO:0000256" key="7">
    <source>
        <dbReference type="ARBA" id="ARBA00023224"/>
    </source>
</evidence>
<name>A0AAW0NN00_9GOBI</name>
<evidence type="ECO:0000256" key="2">
    <source>
        <dbReference type="ARBA" id="ARBA00022692"/>
    </source>
</evidence>
<keyword evidence="3 9" id="KW-1133">Transmembrane helix</keyword>
<feature type="region of interest" description="Disordered" evidence="8">
    <location>
        <begin position="1"/>
        <end position="41"/>
    </location>
</feature>
<evidence type="ECO:0000313" key="11">
    <source>
        <dbReference type="EMBL" id="KAK7896747.1"/>
    </source>
</evidence>
<keyword evidence="5 9" id="KW-0472">Membrane</keyword>
<sequence>MDEKSSSQSHQAARAASSKSPSSGVQWDEASGLPESKHTGEMTLGMKKLKEEMEGVVKELAENNHFLEREDICFSSSPSYILLKTDAKRLVPGTPGTITTTMVGPCSSSSVFPGAAREHKCPIFITDDSPLQHEEAVTSQPNGTLDESELATGEVAVLGLVFGIIWLVSILGNALVCLVIHRSRRTQSTTNYFVVSMACADLVMSLGCAPFNLLQVASGQWPLSAVVCKLVRYLQHLCPGVQVMSCFLFQWIVSIQLSIPSASRFPGRRPRR</sequence>
<dbReference type="PANTHER" id="PTHR24243">
    <property type="entry name" value="G-PROTEIN COUPLED RECEPTOR"/>
    <property type="match status" value="1"/>
</dbReference>
<evidence type="ECO:0000256" key="1">
    <source>
        <dbReference type="ARBA" id="ARBA00004141"/>
    </source>
</evidence>
<evidence type="ECO:0000256" key="8">
    <source>
        <dbReference type="SAM" id="MobiDB-lite"/>
    </source>
</evidence>
<evidence type="ECO:0000256" key="4">
    <source>
        <dbReference type="ARBA" id="ARBA00023040"/>
    </source>
</evidence>
<keyword evidence="2 9" id="KW-0812">Transmembrane</keyword>
<keyword evidence="7" id="KW-0807">Transducer</keyword>
<evidence type="ECO:0000256" key="6">
    <source>
        <dbReference type="ARBA" id="ARBA00023170"/>
    </source>
</evidence>
<keyword evidence="12" id="KW-1185">Reference proteome</keyword>
<dbReference type="SUPFAM" id="SSF81321">
    <property type="entry name" value="Family A G protein-coupled receptor-like"/>
    <property type="match status" value="1"/>
</dbReference>
<dbReference type="AlphaFoldDB" id="A0AAW0NN00"/>
<dbReference type="InterPro" id="IPR000276">
    <property type="entry name" value="GPCR_Rhodpsn"/>
</dbReference>
<feature type="compositionally biased region" description="Low complexity" evidence="8">
    <location>
        <begin position="1"/>
        <end position="23"/>
    </location>
</feature>
<feature type="transmembrane region" description="Helical" evidence="9">
    <location>
        <begin position="192"/>
        <end position="213"/>
    </location>
</feature>
<evidence type="ECO:0000313" key="12">
    <source>
        <dbReference type="Proteomes" id="UP001460270"/>
    </source>
</evidence>
<dbReference type="Pfam" id="PF00001">
    <property type="entry name" value="7tm_1"/>
    <property type="match status" value="1"/>
</dbReference>
<dbReference type="Gene3D" id="1.20.1070.10">
    <property type="entry name" value="Rhodopsin 7-helix transmembrane proteins"/>
    <property type="match status" value="1"/>
</dbReference>
<accession>A0AAW0NN00</accession>
<evidence type="ECO:0000256" key="3">
    <source>
        <dbReference type="ARBA" id="ARBA00022989"/>
    </source>
</evidence>
<evidence type="ECO:0000259" key="10">
    <source>
        <dbReference type="PROSITE" id="PS50262"/>
    </source>
</evidence>
<gene>
    <name evidence="11" type="ORF">WMY93_022072</name>
</gene>
<keyword evidence="6" id="KW-0675">Receptor</keyword>
<comment type="caution">
    <text evidence="11">The sequence shown here is derived from an EMBL/GenBank/DDBJ whole genome shotgun (WGS) entry which is preliminary data.</text>
</comment>
<feature type="transmembrane region" description="Helical" evidence="9">
    <location>
        <begin position="155"/>
        <end position="180"/>
    </location>
</feature>
<dbReference type="Proteomes" id="UP001460270">
    <property type="component" value="Unassembled WGS sequence"/>
</dbReference>
<feature type="domain" description="G-protein coupled receptors family 1 profile" evidence="10">
    <location>
        <begin position="172"/>
        <end position="272"/>
    </location>
</feature>